<accession>A0A939ET43</accession>
<keyword evidence="2" id="KW-1185">Reference proteome</keyword>
<comment type="caution">
    <text evidence="1">The sequence shown here is derived from an EMBL/GenBank/DDBJ whole genome shotgun (WGS) entry which is preliminary data.</text>
</comment>
<evidence type="ECO:0000313" key="2">
    <source>
        <dbReference type="Proteomes" id="UP000664144"/>
    </source>
</evidence>
<evidence type="ECO:0000313" key="1">
    <source>
        <dbReference type="EMBL" id="MBO0357284.1"/>
    </source>
</evidence>
<gene>
    <name evidence="1" type="ORF">J0X19_04955</name>
</gene>
<sequence>MRRNRASKVRKKSVLRKPIPPEAPKSFWRWLMLETVKVALAAAARHWLG</sequence>
<protein>
    <submittedName>
        <fullName evidence="1">Uncharacterized protein</fullName>
    </submittedName>
</protein>
<reference evidence="1" key="1">
    <citation type="submission" date="2021-03" db="EMBL/GenBank/DDBJ databases">
        <authorList>
            <person name="Kim M.K."/>
        </authorList>
    </citation>
    <scope>NUCLEOTIDE SEQUENCE</scope>
    <source>
        <strain evidence="1">BT186</strain>
    </source>
</reference>
<dbReference type="AlphaFoldDB" id="A0A939ET43"/>
<dbReference type="Proteomes" id="UP000664144">
    <property type="component" value="Unassembled WGS sequence"/>
</dbReference>
<organism evidence="1 2">
    <name type="scientific">Hymenobacter telluris</name>
    <dbReference type="NCBI Taxonomy" id="2816474"/>
    <lineage>
        <taxon>Bacteria</taxon>
        <taxon>Pseudomonadati</taxon>
        <taxon>Bacteroidota</taxon>
        <taxon>Cytophagia</taxon>
        <taxon>Cytophagales</taxon>
        <taxon>Hymenobacteraceae</taxon>
        <taxon>Hymenobacter</taxon>
    </lineage>
</organism>
<dbReference type="EMBL" id="JAFLQZ010000003">
    <property type="protein sequence ID" value="MBO0357284.1"/>
    <property type="molecule type" value="Genomic_DNA"/>
</dbReference>
<name>A0A939ET43_9BACT</name>
<proteinExistence type="predicted"/>